<proteinExistence type="predicted"/>
<dbReference type="Pfam" id="PF14595">
    <property type="entry name" value="Thioredoxin_9"/>
    <property type="match status" value="1"/>
</dbReference>
<name>A0AAW9AA89_9BACL</name>
<organism evidence="1 2">
    <name type="scientific">Sporosarcina thermotolerans</name>
    <dbReference type="NCBI Taxonomy" id="633404"/>
    <lineage>
        <taxon>Bacteria</taxon>
        <taxon>Bacillati</taxon>
        <taxon>Bacillota</taxon>
        <taxon>Bacilli</taxon>
        <taxon>Bacillales</taxon>
        <taxon>Caryophanaceae</taxon>
        <taxon>Sporosarcina</taxon>
    </lineage>
</organism>
<evidence type="ECO:0000313" key="1">
    <source>
        <dbReference type="EMBL" id="MDW0117905.1"/>
    </source>
</evidence>
<comment type="caution">
    <text evidence="1">The sequence shown here is derived from an EMBL/GenBank/DDBJ whole genome shotgun (WGS) entry which is preliminary data.</text>
</comment>
<dbReference type="Proteomes" id="UP001271648">
    <property type="component" value="Unassembled WGS sequence"/>
</dbReference>
<dbReference type="AlphaFoldDB" id="A0AAW9AA89"/>
<protein>
    <submittedName>
        <fullName evidence="1">Thioredoxin family protein</fullName>
    </submittedName>
</protein>
<keyword evidence="2" id="KW-1185">Reference proteome</keyword>
<dbReference type="EMBL" id="JAUBDJ010000008">
    <property type="protein sequence ID" value="MDW0117905.1"/>
    <property type="molecule type" value="Genomic_DNA"/>
</dbReference>
<dbReference type="InterPro" id="IPR036249">
    <property type="entry name" value="Thioredoxin-like_sf"/>
</dbReference>
<sequence length="189" mass="22231">MKTEKQYFDEAITLEAYMEKMEKHKENSFGIYEKFEVPQDDEFIEILKEKKPNVLVITEDWCGDAMMNNPILRRIAEAAELDVRTAYRDEDTDLIDMHLTNGGRSIPIYLLLDDEGEILAKWGPRATAIQEDVLERRKQLPTKEDPAFDEKQRAFISELMTEYTTQPELWLTVYEDIRKTFMPALQKTN</sequence>
<dbReference type="Gene3D" id="3.40.30.10">
    <property type="entry name" value="Glutaredoxin"/>
    <property type="match status" value="1"/>
</dbReference>
<evidence type="ECO:0000313" key="2">
    <source>
        <dbReference type="Proteomes" id="UP001271648"/>
    </source>
</evidence>
<reference evidence="1 2" key="1">
    <citation type="submission" date="2023-06" db="EMBL/GenBank/DDBJ databases">
        <title>Sporosarcina sp. nov., isolated from Korean traditional fermented seafood 'Jeotgal'.</title>
        <authorList>
            <person name="Yang A.I."/>
            <person name="Shin N.-R."/>
        </authorList>
    </citation>
    <scope>NUCLEOTIDE SEQUENCE [LARGE SCALE GENOMIC DNA]</scope>
    <source>
        <strain evidence="1 2">KCTC43456</strain>
    </source>
</reference>
<dbReference type="RefSeq" id="WP_283734005.1">
    <property type="nucleotide sequence ID" value="NZ_CP125968.1"/>
</dbReference>
<gene>
    <name evidence="1" type="ORF">QTL97_13250</name>
</gene>
<accession>A0AAW9AA89</accession>
<dbReference type="SUPFAM" id="SSF52833">
    <property type="entry name" value="Thioredoxin-like"/>
    <property type="match status" value="1"/>
</dbReference>